<protein>
    <recommendedName>
        <fullName evidence="3">Fibronectin type-III domain-containing protein</fullName>
    </recommendedName>
</protein>
<dbReference type="PRINTS" id="PR01295">
    <property type="entry name" value="CLOACIN"/>
</dbReference>
<feature type="region of interest" description="Disordered" evidence="1">
    <location>
        <begin position="1009"/>
        <end position="1092"/>
    </location>
</feature>
<dbReference type="InterPro" id="IPR013783">
    <property type="entry name" value="Ig-like_fold"/>
</dbReference>
<dbReference type="SUPFAM" id="SSF49265">
    <property type="entry name" value="Fibronectin type III"/>
    <property type="match status" value="1"/>
</dbReference>
<dbReference type="InterPro" id="IPR003961">
    <property type="entry name" value="FN3_dom"/>
</dbReference>
<feature type="domain" description="Fibronectin type-III" evidence="3">
    <location>
        <begin position="931"/>
        <end position="1021"/>
    </location>
</feature>
<feature type="region of interest" description="Disordered" evidence="1">
    <location>
        <begin position="911"/>
        <end position="934"/>
    </location>
</feature>
<dbReference type="GO" id="GO:0005727">
    <property type="term" value="C:extrachromosomal circular DNA"/>
    <property type="evidence" value="ECO:0007669"/>
    <property type="project" value="InterPro"/>
</dbReference>
<dbReference type="Gene3D" id="2.60.40.10">
    <property type="entry name" value="Immunoglobulins"/>
    <property type="match status" value="1"/>
</dbReference>
<dbReference type="Proteomes" id="UP000231157">
    <property type="component" value="Unassembled WGS sequence"/>
</dbReference>
<feature type="compositionally biased region" description="Pro residues" evidence="1">
    <location>
        <begin position="920"/>
        <end position="932"/>
    </location>
</feature>
<dbReference type="EMBL" id="PFAZ01000002">
    <property type="protein sequence ID" value="PIR89255.1"/>
    <property type="molecule type" value="Genomic_DNA"/>
</dbReference>
<dbReference type="Pfam" id="PF00041">
    <property type="entry name" value="fn3"/>
    <property type="match status" value="1"/>
</dbReference>
<dbReference type="InterPro" id="IPR021655">
    <property type="entry name" value="Put_metal-bd"/>
</dbReference>
<gene>
    <name evidence="4" type="ORF">COU07_02220</name>
</gene>
<dbReference type="CDD" id="cd00063">
    <property type="entry name" value="FN3"/>
    <property type="match status" value="1"/>
</dbReference>
<dbReference type="InterPro" id="IPR024575">
    <property type="entry name" value="Cloacin_colicin"/>
</dbReference>
<keyword evidence="2" id="KW-0812">Transmembrane</keyword>
<accession>A0A2H0UU19</accession>
<dbReference type="PROSITE" id="PS50853">
    <property type="entry name" value="FN3"/>
    <property type="match status" value="1"/>
</dbReference>
<evidence type="ECO:0000259" key="3">
    <source>
        <dbReference type="PROSITE" id="PS50853"/>
    </source>
</evidence>
<organism evidence="4 5">
    <name type="scientific">Candidatus Harrisonbacteria bacterium CG10_big_fil_rev_8_21_14_0_10_40_38</name>
    <dbReference type="NCBI Taxonomy" id="1974583"/>
    <lineage>
        <taxon>Bacteria</taxon>
        <taxon>Candidatus Harrisoniibacteriota</taxon>
    </lineage>
</organism>
<keyword evidence="2" id="KW-1133">Transmembrane helix</keyword>
<feature type="compositionally biased region" description="Pro residues" evidence="1">
    <location>
        <begin position="1024"/>
        <end position="1040"/>
    </location>
</feature>
<proteinExistence type="predicted"/>
<evidence type="ECO:0000313" key="4">
    <source>
        <dbReference type="EMBL" id="PIR89255.1"/>
    </source>
</evidence>
<dbReference type="AlphaFoldDB" id="A0A2H0UU19"/>
<evidence type="ECO:0000313" key="5">
    <source>
        <dbReference type="Proteomes" id="UP000231157"/>
    </source>
</evidence>
<feature type="compositionally biased region" description="Low complexity" evidence="1">
    <location>
        <begin position="1014"/>
        <end position="1023"/>
    </location>
</feature>
<dbReference type="InterPro" id="IPR036116">
    <property type="entry name" value="FN3_sf"/>
</dbReference>
<dbReference type="Pfam" id="PF19773">
    <property type="entry name" value="DUF6259"/>
    <property type="match status" value="1"/>
</dbReference>
<feature type="transmembrane region" description="Helical" evidence="2">
    <location>
        <begin position="1222"/>
        <end position="1243"/>
    </location>
</feature>
<comment type="caution">
    <text evidence="4">The sequence shown here is derived from an EMBL/GenBank/DDBJ whole genome shotgun (WGS) entry which is preliminary data.</text>
</comment>
<dbReference type="SMART" id="SM00060">
    <property type="entry name" value="FN3"/>
    <property type="match status" value="1"/>
</dbReference>
<evidence type="ECO:0000256" key="1">
    <source>
        <dbReference type="SAM" id="MobiDB-lite"/>
    </source>
</evidence>
<sequence>MRKFFFSVFLILFSIGIFFPIYSRAQIIPETIVFENSYAKFSFLKRGTDLFLTSILNKSTGYPFSFAEYDFLRITVNNLATFRVTGTYDQKEYALNDLSCQSLTNSLVPTSGGQKLTFSYKSCQVPGAGGVDLNLIVDLPNSSKNSKWDVSTSYTFVDYAVREVEITLPFSRDFSLTSYQVDPNLGAGTIIENPEVNLPLDVDSNGFPDNRFALTKGLQLFPYYRSNGSGIYLTYDDASTLYFKKRILNCVGTTPQNCSGSTYLVSHYYAVPNDHLPSQSYSSEYSMVVGVFEGDWYDAGQQYRAWMQSNGSAGTMKSGFVQNRSDIPTWWKEHVLFLMDPTQWDFTNPTQVDEYVAGMVRAKNYYGIPDGKMAVSYFAWTDLNNNYNYTERKPGLKNVVQRLEQNGIRVILYTFSQGVSDTAPYWSTYNLSSAAMKKFNGATYVLGHANAVVMDPTQGSWQQAYAQTIVKDRILNQMGATGIYYDDPFAYYTGDYAHSNHNTGVGGNFIMQGYYNLFDVVRRAARTIRSNFVEFYERANEGYIPVTSTAGSYGHVSWVGGSASMDNHTSFYAVPLFESIYHDYVPLYGASPESNYLRVTESIPNYNLWVTPGAVYGKIINTQEAAFDVTVDNKNCMNYELDSDECFGSDPALRVLAEKIVAHTQYLKKLIFNRWNASKFLIYGRMMRPPRTTASVRTVTLKDKTGQTFRVKVPDVFASSWLASDNTSGIYLANYTDSSKSINVTVDRGELRLQSGAYGAYKVLGNNDFQVAGILNTSNLGVTVSSLGADFLELVKLPTYAGFDGATTDFNTVRNIRNVSGAVLEKNQYGKIEFLGSMSFEALNLDSSVTISSNNVQYQFSLPSRITLKNINFVSPSVLKNGQTCSACVVESYSNGTLVFRNDGGGSYIAVESGESPSPTTTPTPPPPPAPPTGLNISNVSSNRITLNWNDNSSNETGFLIQRKVGSGSFTDLIRLDQSDVRAYNDFSVNPSTTYAYRVAAYNSGGTSAYSNEASATTPSGATPTPPPPGSTPTPTPTPTPTFSSTPLPPGSTPTPTSSFRPTPTPTPRIDADRDGYASISTGGNDCDDNNSGINPAVRESCDLIDNNCDGVVDEMCPCVTGDSRSCPLTSGVCSGTFEVCDDGVWHGCSDQKYIDNNPTYQRIEASCDDLDNDCDGVIDESCGVQPDACNNGVQDDGEDGVDCGGICSMSCAEQTSGESPIITLVIVTIVLIGAVVLVAVLAKVAGF</sequence>
<reference evidence="5" key="1">
    <citation type="submission" date="2017-09" db="EMBL/GenBank/DDBJ databases">
        <title>Depth-based differentiation of microbial function through sediment-hosted aquifers and enrichment of novel symbionts in the deep terrestrial subsurface.</title>
        <authorList>
            <person name="Probst A.J."/>
            <person name="Ladd B."/>
            <person name="Jarett J.K."/>
            <person name="Geller-Mcgrath D.E."/>
            <person name="Sieber C.M.K."/>
            <person name="Emerson J.B."/>
            <person name="Anantharaman K."/>
            <person name="Thomas B.C."/>
            <person name="Malmstrom R."/>
            <person name="Stieglmeier M."/>
            <person name="Klingl A."/>
            <person name="Woyke T."/>
            <person name="Ryan C.M."/>
            <person name="Banfield J.F."/>
        </authorList>
    </citation>
    <scope>NUCLEOTIDE SEQUENCE [LARGE SCALE GENOMIC DNA]</scope>
</reference>
<keyword evidence="2" id="KW-0472">Membrane</keyword>
<dbReference type="InterPro" id="IPR046226">
    <property type="entry name" value="DUF6259"/>
</dbReference>
<evidence type="ECO:0000256" key="2">
    <source>
        <dbReference type="SAM" id="Phobius"/>
    </source>
</evidence>
<dbReference type="Pfam" id="PF11617">
    <property type="entry name" value="Cu-binding_MopE"/>
    <property type="match status" value="2"/>
</dbReference>
<name>A0A2H0UU19_9BACT</name>
<feature type="compositionally biased region" description="Polar residues" evidence="1">
    <location>
        <begin position="1079"/>
        <end position="1092"/>
    </location>
</feature>